<dbReference type="Proteomes" id="UP000652761">
    <property type="component" value="Unassembled WGS sequence"/>
</dbReference>
<evidence type="ECO:0000313" key="1">
    <source>
        <dbReference type="EMBL" id="MQL91593.1"/>
    </source>
</evidence>
<organism evidence="1 2">
    <name type="scientific">Colocasia esculenta</name>
    <name type="common">Wild taro</name>
    <name type="synonym">Arum esculentum</name>
    <dbReference type="NCBI Taxonomy" id="4460"/>
    <lineage>
        <taxon>Eukaryota</taxon>
        <taxon>Viridiplantae</taxon>
        <taxon>Streptophyta</taxon>
        <taxon>Embryophyta</taxon>
        <taxon>Tracheophyta</taxon>
        <taxon>Spermatophyta</taxon>
        <taxon>Magnoliopsida</taxon>
        <taxon>Liliopsida</taxon>
        <taxon>Araceae</taxon>
        <taxon>Aroideae</taxon>
        <taxon>Colocasieae</taxon>
        <taxon>Colocasia</taxon>
    </lineage>
</organism>
<dbReference type="PANTHER" id="PTHR31871">
    <property type="entry name" value="OS02G0137100 PROTEIN"/>
    <property type="match status" value="1"/>
</dbReference>
<dbReference type="OrthoDB" id="765837at2759"/>
<dbReference type="EMBL" id="NMUH01001358">
    <property type="protein sequence ID" value="MQL91593.1"/>
    <property type="molecule type" value="Genomic_DNA"/>
</dbReference>
<protein>
    <submittedName>
        <fullName evidence="1">Uncharacterized protein</fullName>
    </submittedName>
</protein>
<comment type="caution">
    <text evidence="1">The sequence shown here is derived from an EMBL/GenBank/DDBJ whole genome shotgun (WGS) entry which is preliminary data.</text>
</comment>
<dbReference type="Pfam" id="PF09713">
    <property type="entry name" value="A_thal_3526"/>
    <property type="match status" value="1"/>
</dbReference>
<evidence type="ECO:0000313" key="2">
    <source>
        <dbReference type="Proteomes" id="UP000652761"/>
    </source>
</evidence>
<dbReference type="AlphaFoldDB" id="A0A843VGS7"/>
<reference evidence="1" key="1">
    <citation type="submission" date="2017-07" db="EMBL/GenBank/DDBJ databases">
        <title>Taro Niue Genome Assembly and Annotation.</title>
        <authorList>
            <person name="Atibalentja N."/>
            <person name="Keating K."/>
            <person name="Fields C.J."/>
        </authorList>
    </citation>
    <scope>NUCLEOTIDE SEQUENCE</scope>
    <source>
        <strain evidence="1">Niue_2</strain>
        <tissue evidence="1">Leaf</tissue>
    </source>
</reference>
<accession>A0A843VGS7</accession>
<proteinExistence type="predicted"/>
<dbReference type="InterPro" id="IPR006476">
    <property type="entry name" value="CHP01589_pln"/>
</dbReference>
<keyword evidence="2" id="KW-1185">Reference proteome</keyword>
<sequence length="160" mass="17772">MGPGWRISGMVEAPRQNVPSPESPPCLLSFLLSARQDEVQHLIERCLLLCMSRDDTVEALAKHASIRPLVTLTDSCSDAVDGFCSLEGATEREQRILSCLFPNNIKETTNNIMQALSSKVARFQKKTLMAVNGDRRSVIHGSRSHERIKHVITINCRVSS</sequence>
<gene>
    <name evidence="1" type="ORF">Taro_024208</name>
</gene>
<name>A0A843VGS7_COLES</name>
<dbReference type="PANTHER" id="PTHR31871:SF5">
    <property type="entry name" value="TRANSMEMBRANE PROTEIN"/>
    <property type="match status" value="1"/>
</dbReference>